<evidence type="ECO:0000259" key="2">
    <source>
        <dbReference type="Pfam" id="PF02481"/>
    </source>
</evidence>
<dbReference type="RefSeq" id="WP_102199304.1">
    <property type="nucleotide sequence ID" value="NZ_PNHQ01000013.1"/>
</dbReference>
<feature type="domain" description="Smf/DprA SLOG" evidence="2">
    <location>
        <begin position="99"/>
        <end position="302"/>
    </location>
</feature>
<protein>
    <submittedName>
        <fullName evidence="3">DNA-protecting protein DprA</fullName>
    </submittedName>
</protein>
<dbReference type="PANTHER" id="PTHR43022:SF1">
    <property type="entry name" value="PROTEIN SMF"/>
    <property type="match status" value="1"/>
</dbReference>
<dbReference type="AlphaFoldDB" id="A0A2N6UDC0"/>
<evidence type="ECO:0000313" key="4">
    <source>
        <dbReference type="Proteomes" id="UP000235701"/>
    </source>
</evidence>
<dbReference type="EMBL" id="PNHQ01000013">
    <property type="protein sequence ID" value="PMC79557.1"/>
    <property type="molecule type" value="Genomic_DNA"/>
</dbReference>
<proteinExistence type="inferred from homology"/>
<dbReference type="Pfam" id="PF02481">
    <property type="entry name" value="DNA_processg_A"/>
    <property type="match status" value="1"/>
</dbReference>
<dbReference type="SUPFAM" id="SSF102405">
    <property type="entry name" value="MCP/YpsA-like"/>
    <property type="match status" value="1"/>
</dbReference>
<dbReference type="GO" id="GO:0009294">
    <property type="term" value="P:DNA-mediated transformation"/>
    <property type="evidence" value="ECO:0007669"/>
    <property type="project" value="InterPro"/>
</dbReference>
<dbReference type="Gene3D" id="3.40.50.450">
    <property type="match status" value="1"/>
</dbReference>
<comment type="similarity">
    <text evidence="1">Belongs to the DprA/Smf family.</text>
</comment>
<dbReference type="InterPro" id="IPR057666">
    <property type="entry name" value="DrpA_SLOG"/>
</dbReference>
<dbReference type="PANTHER" id="PTHR43022">
    <property type="entry name" value="PROTEIN SMF"/>
    <property type="match status" value="1"/>
</dbReference>
<keyword evidence="4" id="KW-1185">Reference proteome</keyword>
<comment type="caution">
    <text evidence="3">The sequence shown here is derived from an EMBL/GenBank/DDBJ whole genome shotgun (WGS) entry which is preliminary data.</text>
</comment>
<sequence>MLFEIENPYIDLMLKNEEDILAMIESMLVYAFESGIFSYKELATIIHAQVTTIEQLERHIYEYVDQKKIQAWQRFKQKYSLAYFRDLYRRYNIHPVTILNPHSYPKPLLQTYQPNLVLFCQGNLPIFQKSSISVVGSRNMSTYGKIAIEQLIPELSETRVIVSGLAKGVDVYSHQVAMKNGETIAVIGTGLLTVYPSEHHNIQQYIGRHHLLVSPLPNHAKIQRWHFPYRNLVIAGLSQATIVVEAAEKSGSLITANYALQENRQVFAVPGAINHSLSSGCNQLIYDGATPALQASEILHDLSNSI</sequence>
<evidence type="ECO:0000256" key="1">
    <source>
        <dbReference type="ARBA" id="ARBA00006525"/>
    </source>
</evidence>
<dbReference type="OrthoDB" id="9785707at2"/>
<reference evidence="3 4" key="1">
    <citation type="submission" date="2017-09" db="EMBL/GenBank/DDBJ databases">
        <title>Bacterial strain isolated from the female urinary microbiota.</title>
        <authorList>
            <person name="Thomas-White K."/>
            <person name="Kumar N."/>
            <person name="Forster S."/>
            <person name="Putonti C."/>
            <person name="Lawley T."/>
            <person name="Wolfe A.J."/>
        </authorList>
    </citation>
    <scope>NUCLEOTIDE SEQUENCE [LARGE SCALE GENOMIC DNA]</scope>
    <source>
        <strain evidence="3 4">UMB0240</strain>
    </source>
</reference>
<evidence type="ECO:0000313" key="3">
    <source>
        <dbReference type="EMBL" id="PMC79557.1"/>
    </source>
</evidence>
<accession>A0A2N6UDC0</accession>
<dbReference type="Proteomes" id="UP000235701">
    <property type="component" value="Unassembled WGS sequence"/>
</dbReference>
<dbReference type="InterPro" id="IPR003488">
    <property type="entry name" value="DprA"/>
</dbReference>
<dbReference type="NCBIfam" id="TIGR00732">
    <property type="entry name" value="dprA"/>
    <property type="match status" value="1"/>
</dbReference>
<name>A0A2N6UDC0_9LACT</name>
<gene>
    <name evidence="3" type="primary">dprA</name>
    <name evidence="3" type="ORF">CJ191_06265</name>
</gene>
<organism evidence="3 4">
    <name type="scientific">Aerococcus viridans</name>
    <dbReference type="NCBI Taxonomy" id="1377"/>
    <lineage>
        <taxon>Bacteria</taxon>
        <taxon>Bacillati</taxon>
        <taxon>Bacillota</taxon>
        <taxon>Bacilli</taxon>
        <taxon>Lactobacillales</taxon>
        <taxon>Aerococcaceae</taxon>
        <taxon>Aerococcus</taxon>
    </lineage>
</organism>